<comment type="catalytic activity">
    <reaction evidence="8">
        <text>N-terminal S-1,2-diacyl-sn-glyceryl-L-cysteinyl-[lipoprotein] + a glycerophospholipid = N-acyl-S-1,2-diacyl-sn-glyceryl-L-cysteinyl-[lipoprotein] + a 2-acyl-sn-glycero-3-phospholipid + H(+)</text>
        <dbReference type="Rhea" id="RHEA:48228"/>
        <dbReference type="Rhea" id="RHEA-COMP:14681"/>
        <dbReference type="Rhea" id="RHEA-COMP:14684"/>
        <dbReference type="ChEBI" id="CHEBI:15378"/>
        <dbReference type="ChEBI" id="CHEBI:136912"/>
        <dbReference type="ChEBI" id="CHEBI:140656"/>
        <dbReference type="ChEBI" id="CHEBI:140657"/>
        <dbReference type="ChEBI" id="CHEBI:140660"/>
        <dbReference type="EC" id="2.3.1.269"/>
    </reaction>
</comment>
<evidence type="ECO:0000256" key="2">
    <source>
        <dbReference type="ARBA" id="ARBA00022475"/>
    </source>
</evidence>
<dbReference type="InterPro" id="IPR045378">
    <property type="entry name" value="LNT_N"/>
</dbReference>
<keyword evidence="7 8" id="KW-0012">Acyltransferase</keyword>
<evidence type="ECO:0000256" key="1">
    <source>
        <dbReference type="ARBA" id="ARBA00004651"/>
    </source>
</evidence>
<dbReference type="EMBL" id="BAABJP010000068">
    <property type="protein sequence ID" value="GAA5175859.1"/>
    <property type="molecule type" value="Genomic_DNA"/>
</dbReference>
<proteinExistence type="inferred from homology"/>
<keyword evidence="4 8" id="KW-0812">Transmembrane</keyword>
<comment type="pathway">
    <text evidence="8">Protein modification; lipoprotein biosynthesis (N-acyl transfer).</text>
</comment>
<dbReference type="EC" id="2.3.1.269" evidence="8"/>
<keyword evidence="6 8" id="KW-0472">Membrane</keyword>
<evidence type="ECO:0000313" key="11">
    <source>
        <dbReference type="EMBL" id="GAA5175859.1"/>
    </source>
</evidence>
<keyword evidence="12" id="KW-1185">Reference proteome</keyword>
<feature type="transmembrane region" description="Helical" evidence="8">
    <location>
        <begin position="127"/>
        <end position="145"/>
    </location>
</feature>
<keyword evidence="2 8" id="KW-1003">Cell membrane</keyword>
<keyword evidence="3 8" id="KW-0808">Transferase</keyword>
<dbReference type="Pfam" id="PF00795">
    <property type="entry name" value="CN_hydrolase"/>
    <property type="match status" value="1"/>
</dbReference>
<evidence type="ECO:0000259" key="10">
    <source>
        <dbReference type="PROSITE" id="PS50263"/>
    </source>
</evidence>
<evidence type="ECO:0000256" key="4">
    <source>
        <dbReference type="ARBA" id="ARBA00022692"/>
    </source>
</evidence>
<accession>A0ABP9REA9</accession>
<comment type="function">
    <text evidence="8">Catalyzes the phospholipid dependent N-acylation of the N-terminal cysteine of apolipoprotein, the last step in lipoprotein maturation.</text>
</comment>
<name>A0ABP9REA9_9PSEU</name>
<dbReference type="InterPro" id="IPR004563">
    <property type="entry name" value="Apolipo_AcylTrfase"/>
</dbReference>
<protein>
    <recommendedName>
        <fullName evidence="8">Apolipoprotein N-acyltransferase</fullName>
        <shortName evidence="8">ALP N-acyltransferase</shortName>
        <ecNumber evidence="8">2.3.1.269</ecNumber>
    </recommendedName>
</protein>
<dbReference type="PROSITE" id="PS50263">
    <property type="entry name" value="CN_HYDROLASE"/>
    <property type="match status" value="1"/>
</dbReference>
<comment type="similarity">
    <text evidence="8">Belongs to the CN hydrolase family. Apolipoprotein N-acyltransferase subfamily.</text>
</comment>
<evidence type="ECO:0000313" key="12">
    <source>
        <dbReference type="Proteomes" id="UP001428817"/>
    </source>
</evidence>
<organism evidence="11 12">
    <name type="scientific">Pseudonocardia eucalypti</name>
    <dbReference type="NCBI Taxonomy" id="648755"/>
    <lineage>
        <taxon>Bacteria</taxon>
        <taxon>Bacillati</taxon>
        <taxon>Actinomycetota</taxon>
        <taxon>Actinomycetes</taxon>
        <taxon>Pseudonocardiales</taxon>
        <taxon>Pseudonocardiaceae</taxon>
        <taxon>Pseudonocardia</taxon>
    </lineage>
</organism>
<feature type="transmembrane region" description="Helical" evidence="8">
    <location>
        <begin position="47"/>
        <end position="64"/>
    </location>
</feature>
<dbReference type="CDD" id="cd07571">
    <property type="entry name" value="ALP_N-acyl_transferase"/>
    <property type="match status" value="1"/>
</dbReference>
<comment type="caution">
    <text evidence="11">The sequence shown here is derived from an EMBL/GenBank/DDBJ whole genome shotgun (WGS) entry which is preliminary data.</text>
</comment>
<feature type="transmembrane region" description="Helical" evidence="8">
    <location>
        <begin position="71"/>
        <end position="92"/>
    </location>
</feature>
<feature type="transmembrane region" description="Helical" evidence="8">
    <location>
        <begin position="205"/>
        <end position="226"/>
    </location>
</feature>
<evidence type="ECO:0000256" key="5">
    <source>
        <dbReference type="ARBA" id="ARBA00022989"/>
    </source>
</evidence>
<feature type="transmembrane region" description="Helical" evidence="8">
    <location>
        <begin position="98"/>
        <end position="120"/>
    </location>
</feature>
<dbReference type="NCBIfam" id="TIGR00546">
    <property type="entry name" value="lnt"/>
    <property type="match status" value="1"/>
</dbReference>
<feature type="domain" description="CN hydrolase" evidence="10">
    <location>
        <begin position="242"/>
        <end position="495"/>
    </location>
</feature>
<dbReference type="SUPFAM" id="SSF56317">
    <property type="entry name" value="Carbon-nitrogen hydrolase"/>
    <property type="match status" value="1"/>
</dbReference>
<reference evidence="12" key="1">
    <citation type="journal article" date="2019" name="Int. J. Syst. Evol. Microbiol.">
        <title>The Global Catalogue of Microorganisms (GCM) 10K type strain sequencing project: providing services to taxonomists for standard genome sequencing and annotation.</title>
        <authorList>
            <consortium name="The Broad Institute Genomics Platform"/>
            <consortium name="The Broad Institute Genome Sequencing Center for Infectious Disease"/>
            <person name="Wu L."/>
            <person name="Ma J."/>
        </authorList>
    </citation>
    <scope>NUCLEOTIDE SEQUENCE [LARGE SCALE GENOMIC DNA]</scope>
    <source>
        <strain evidence="12">JCM 18303</strain>
    </source>
</reference>
<evidence type="ECO:0000256" key="6">
    <source>
        <dbReference type="ARBA" id="ARBA00023136"/>
    </source>
</evidence>
<evidence type="ECO:0000256" key="3">
    <source>
        <dbReference type="ARBA" id="ARBA00022679"/>
    </source>
</evidence>
<comment type="subcellular location">
    <subcellularLocation>
        <location evidence="1 8">Cell membrane</location>
        <topology evidence="1 8">Multi-pass membrane protein</topology>
    </subcellularLocation>
</comment>
<dbReference type="Pfam" id="PF20154">
    <property type="entry name" value="LNT_N"/>
    <property type="match status" value="1"/>
</dbReference>
<dbReference type="PANTHER" id="PTHR38686">
    <property type="entry name" value="APOLIPOPROTEIN N-ACYLTRANSFERASE"/>
    <property type="match status" value="1"/>
</dbReference>
<dbReference type="Gene3D" id="3.60.110.10">
    <property type="entry name" value="Carbon-nitrogen hydrolase"/>
    <property type="match status" value="1"/>
</dbReference>
<feature type="transmembrane region" description="Helical" evidence="8">
    <location>
        <begin position="511"/>
        <end position="529"/>
    </location>
</feature>
<evidence type="ECO:0000256" key="9">
    <source>
        <dbReference type="SAM" id="MobiDB-lite"/>
    </source>
</evidence>
<keyword evidence="5 8" id="KW-1133">Transmembrane helix</keyword>
<sequence>MRPPTEPDRPAALGPGRPPAWVGAAARWLAAPLGGVLLYAACAPRTLWWLAPLGFALLGAALRGRRPRTGFALGLLFGLGFFVPLLPWIGIYVGPLPWLVLALLEALFLAAGAAAIAVVGRLPVAPVWAAAVWVATEAAAARVPFGGFPWGKVAYSQADGPFARLAAIGGTPLVSFAVVLTGFGLAALVRVLARRPAGEAGRRSALVATGCAVLPLLAAVAAPAGLTGAAGSATPTPSDRTVTVAAIQGSVPRLGLDFNAQRRAVLDNHVKRTLRLAEDVRAGRAARPDLVIWPENSSDIDPLRNADAYREISVAAHEVGRPILVGAVLVQPDGKHTTNSALVWDPVAGPVQRNDKRRVQPFGEYLPWRGFFRLFSEYADRAGFFEPGVGPGVVTLNQVPVGVAICWEIAFDDLVNDSVRNGAQLLAVPTNNATFGRSEMTFQQLAMSRLRAVEHDRSVLVAATSGVSAIIAPDGGVQARSALFAPAALVERVPLRTTTTLATRLGAIPEWLLVAFGVAALAAAVAGRGRRAASRPGRQPETSGEDEDD</sequence>
<feature type="transmembrane region" description="Helical" evidence="8">
    <location>
        <begin position="165"/>
        <end position="193"/>
    </location>
</feature>
<dbReference type="HAMAP" id="MF_01148">
    <property type="entry name" value="Lnt"/>
    <property type="match status" value="1"/>
</dbReference>
<gene>
    <name evidence="8 11" type="primary">lnt</name>
    <name evidence="11" type="ORF">GCM10023321_82760</name>
</gene>
<dbReference type="InterPro" id="IPR003010">
    <property type="entry name" value="C-N_Hydrolase"/>
</dbReference>
<feature type="region of interest" description="Disordered" evidence="9">
    <location>
        <begin position="529"/>
        <end position="549"/>
    </location>
</feature>
<evidence type="ECO:0000256" key="8">
    <source>
        <dbReference type="HAMAP-Rule" id="MF_01148"/>
    </source>
</evidence>
<dbReference type="Proteomes" id="UP001428817">
    <property type="component" value="Unassembled WGS sequence"/>
</dbReference>
<dbReference type="PANTHER" id="PTHR38686:SF1">
    <property type="entry name" value="APOLIPOPROTEIN N-ACYLTRANSFERASE"/>
    <property type="match status" value="1"/>
</dbReference>
<evidence type="ECO:0000256" key="7">
    <source>
        <dbReference type="ARBA" id="ARBA00023315"/>
    </source>
</evidence>
<dbReference type="InterPro" id="IPR036526">
    <property type="entry name" value="C-N_Hydrolase_sf"/>
</dbReference>